<dbReference type="Gene3D" id="3.20.20.70">
    <property type="entry name" value="Aldolase class I"/>
    <property type="match status" value="1"/>
</dbReference>
<dbReference type="Pfam" id="PF00682">
    <property type="entry name" value="HMGL-like"/>
    <property type="match status" value="1"/>
</dbReference>
<dbReference type="CDD" id="cd07938">
    <property type="entry name" value="DRE_TIM_HMGL"/>
    <property type="match status" value="1"/>
</dbReference>
<protein>
    <submittedName>
        <fullName evidence="5">Hydroxymethylglutaryl-CoA lyase YngG</fullName>
        <ecNumber evidence="5">4.1.3.4</ecNumber>
    </submittedName>
</protein>
<dbReference type="AlphaFoldDB" id="A0A212JD91"/>
<dbReference type="FunFam" id="3.20.20.70:FF:000071">
    <property type="entry name" value="Hydroxymethylglutaryl-CoA lyase"/>
    <property type="match status" value="1"/>
</dbReference>
<dbReference type="GO" id="GO:0006552">
    <property type="term" value="P:L-leucine catabolic process"/>
    <property type="evidence" value="ECO:0007669"/>
    <property type="project" value="TreeGrafter"/>
</dbReference>
<evidence type="ECO:0000256" key="2">
    <source>
        <dbReference type="ARBA" id="ARBA00022723"/>
    </source>
</evidence>
<dbReference type="InterPro" id="IPR043594">
    <property type="entry name" value="HMGL"/>
</dbReference>
<dbReference type="InterPro" id="IPR013785">
    <property type="entry name" value="Aldolase_TIM"/>
</dbReference>
<sequence>MNTAKGFLPKRVRVTDITARDGFQNIKEWIPTEVKIEIINALAAAGVTKMEATSFVSPKAIPQMADAGEIIAHCRKNLPQVELVALAPNLRGAENAAKAGVPEISYVISASAAHNKANINRTHEESLNDLASITSAFPALRVNLSMSTVFGCPFDGETPVKQVLWLLEESLARGARTVSLCDTIGVANPVQVQAVVAAVRKAFPETPMALHLHDTHGMGLANTLAALQMGVDCFEVAAGGLGGCPFAPGAAGNTSTEDMVNMLHRMGIATGIDLEKLLKAVAIVKEKVNPGIPGRLASARTYSEFCFFQCA</sequence>
<keyword evidence="3 5" id="KW-0456">Lyase</keyword>
<dbReference type="InterPro" id="IPR000891">
    <property type="entry name" value="PYR_CT"/>
</dbReference>
<dbReference type="GO" id="GO:0004419">
    <property type="term" value="F:hydroxymethylglutaryl-CoA lyase activity"/>
    <property type="evidence" value="ECO:0007669"/>
    <property type="project" value="UniProtKB-EC"/>
</dbReference>
<name>A0A212JD91_9DELT</name>
<evidence type="ECO:0000259" key="4">
    <source>
        <dbReference type="PROSITE" id="PS50991"/>
    </source>
</evidence>
<evidence type="ECO:0000256" key="1">
    <source>
        <dbReference type="ARBA" id="ARBA00009405"/>
    </source>
</evidence>
<keyword evidence="2" id="KW-0479">Metal-binding</keyword>
<evidence type="ECO:0000313" key="5">
    <source>
        <dbReference type="EMBL" id="SBV97235.1"/>
    </source>
</evidence>
<dbReference type="EMBL" id="FLUQ01000001">
    <property type="protein sequence ID" value="SBV97235.1"/>
    <property type="molecule type" value="Genomic_DNA"/>
</dbReference>
<accession>A0A212JD91</accession>
<reference evidence="5" key="1">
    <citation type="submission" date="2016-04" db="EMBL/GenBank/DDBJ databases">
        <authorList>
            <person name="Evans L.H."/>
            <person name="Alamgir A."/>
            <person name="Owens N."/>
            <person name="Weber N.D."/>
            <person name="Virtaneva K."/>
            <person name="Barbian K."/>
            <person name="Babar A."/>
            <person name="Rosenke K."/>
        </authorList>
    </citation>
    <scope>NUCLEOTIDE SEQUENCE</scope>
    <source>
        <strain evidence="5">86</strain>
    </source>
</reference>
<comment type="similarity">
    <text evidence="1">Belongs to the HMG-CoA lyase family.</text>
</comment>
<feature type="domain" description="Pyruvate carboxyltransferase" evidence="4">
    <location>
        <begin position="12"/>
        <end position="278"/>
    </location>
</feature>
<dbReference type="GO" id="GO:0046951">
    <property type="term" value="P:ketone body biosynthetic process"/>
    <property type="evidence" value="ECO:0007669"/>
    <property type="project" value="TreeGrafter"/>
</dbReference>
<dbReference type="SUPFAM" id="SSF51569">
    <property type="entry name" value="Aldolase"/>
    <property type="match status" value="1"/>
</dbReference>
<dbReference type="PROSITE" id="PS50991">
    <property type="entry name" value="PYR_CT"/>
    <property type="match status" value="1"/>
</dbReference>
<evidence type="ECO:0000256" key="3">
    <source>
        <dbReference type="ARBA" id="ARBA00023239"/>
    </source>
</evidence>
<dbReference type="GO" id="GO:0046872">
    <property type="term" value="F:metal ion binding"/>
    <property type="evidence" value="ECO:0007669"/>
    <property type="project" value="UniProtKB-KW"/>
</dbReference>
<gene>
    <name evidence="5" type="primary">yngG</name>
    <name evidence="5" type="ORF">KL86DPRO_11182</name>
</gene>
<dbReference type="EC" id="4.1.3.4" evidence="5"/>
<dbReference type="PANTHER" id="PTHR42738:SF7">
    <property type="entry name" value="HYDROXYMETHYLGLUTARYL-COA LYASE"/>
    <property type="match status" value="1"/>
</dbReference>
<dbReference type="NCBIfam" id="NF004283">
    <property type="entry name" value="PRK05692.1"/>
    <property type="match status" value="1"/>
</dbReference>
<organism evidence="5">
    <name type="scientific">uncultured delta proteobacterium</name>
    <dbReference type="NCBI Taxonomy" id="34034"/>
    <lineage>
        <taxon>Bacteria</taxon>
        <taxon>Deltaproteobacteria</taxon>
        <taxon>environmental samples</taxon>
    </lineage>
</organism>
<proteinExistence type="inferred from homology"/>
<dbReference type="PANTHER" id="PTHR42738">
    <property type="entry name" value="HYDROXYMETHYLGLUTARYL-COA LYASE"/>
    <property type="match status" value="1"/>
</dbReference>